<dbReference type="Gene3D" id="3.30.160.60">
    <property type="entry name" value="Classic Zinc Finger"/>
    <property type="match status" value="1"/>
</dbReference>
<dbReference type="InterPro" id="IPR013087">
    <property type="entry name" value="Znf_C2H2_type"/>
</dbReference>
<dbReference type="GO" id="GO:0008270">
    <property type="term" value="F:zinc ion binding"/>
    <property type="evidence" value="ECO:0007669"/>
    <property type="project" value="UniProtKB-KW"/>
</dbReference>
<keyword evidence="1" id="KW-0862">Zinc</keyword>
<accession>A0A9P4UA32</accession>
<reference evidence="4" key="1">
    <citation type="journal article" date="2020" name="Stud. Mycol.">
        <title>101 Dothideomycetes genomes: a test case for predicting lifestyles and emergence of pathogens.</title>
        <authorList>
            <person name="Haridas S."/>
            <person name="Albert R."/>
            <person name="Binder M."/>
            <person name="Bloem J."/>
            <person name="Labutti K."/>
            <person name="Salamov A."/>
            <person name="Andreopoulos B."/>
            <person name="Baker S."/>
            <person name="Barry K."/>
            <person name="Bills G."/>
            <person name="Bluhm B."/>
            <person name="Cannon C."/>
            <person name="Castanera R."/>
            <person name="Culley D."/>
            <person name="Daum C."/>
            <person name="Ezra D."/>
            <person name="Gonzalez J."/>
            <person name="Henrissat B."/>
            <person name="Kuo A."/>
            <person name="Liang C."/>
            <person name="Lipzen A."/>
            <person name="Lutzoni F."/>
            <person name="Magnuson J."/>
            <person name="Mondo S."/>
            <person name="Nolan M."/>
            <person name="Ohm R."/>
            <person name="Pangilinan J."/>
            <person name="Park H.-J."/>
            <person name="Ramirez L."/>
            <person name="Alfaro M."/>
            <person name="Sun H."/>
            <person name="Tritt A."/>
            <person name="Yoshinaga Y."/>
            <person name="Zwiers L.-H."/>
            <person name="Turgeon B."/>
            <person name="Goodwin S."/>
            <person name="Spatafora J."/>
            <person name="Crous P."/>
            <person name="Grigoriev I."/>
        </authorList>
    </citation>
    <scope>NUCLEOTIDE SEQUENCE</scope>
    <source>
        <strain evidence="4">CBS 690.94</strain>
    </source>
</reference>
<keyword evidence="1" id="KW-0863">Zinc-finger</keyword>
<evidence type="ECO:0000259" key="3">
    <source>
        <dbReference type="PROSITE" id="PS50157"/>
    </source>
</evidence>
<sequence>MNFATLDTAFLWSVDGYQSALDVAGSAPYDENGETESAPWYQLQSIGADQSTSLRYELPPYGGMPTNDTSVDRLPDNQLDPNSVSSTGTSSSGSPQSQSSARERRFPCPHRPCEARFASRNDLERHLGTRKHRKDEGNWSERANNYPCKVSACKRKNKGFARNDHYLNNLWRMHPGLELDEDVYG</sequence>
<dbReference type="OrthoDB" id="3799841at2759"/>
<evidence type="ECO:0000256" key="1">
    <source>
        <dbReference type="PROSITE-ProRule" id="PRU00042"/>
    </source>
</evidence>
<gene>
    <name evidence="4" type="ORF">P171DRAFT_48894</name>
</gene>
<feature type="compositionally biased region" description="Low complexity" evidence="2">
    <location>
        <begin position="83"/>
        <end position="100"/>
    </location>
</feature>
<dbReference type="PROSITE" id="PS50157">
    <property type="entry name" value="ZINC_FINGER_C2H2_2"/>
    <property type="match status" value="1"/>
</dbReference>
<name>A0A9P4UA32_9PLEO</name>
<dbReference type="PROSITE" id="PS00028">
    <property type="entry name" value="ZINC_FINGER_C2H2_1"/>
    <property type="match status" value="1"/>
</dbReference>
<keyword evidence="5" id="KW-1185">Reference proteome</keyword>
<proteinExistence type="predicted"/>
<dbReference type="AlphaFoldDB" id="A0A9P4UA32"/>
<comment type="caution">
    <text evidence="4">The sequence shown here is derived from an EMBL/GenBank/DDBJ whole genome shotgun (WGS) entry which is preliminary data.</text>
</comment>
<feature type="compositionally biased region" description="Basic and acidic residues" evidence="2">
    <location>
        <begin position="101"/>
        <end position="119"/>
    </location>
</feature>
<feature type="domain" description="C2H2-type" evidence="3">
    <location>
        <begin position="106"/>
        <end position="137"/>
    </location>
</feature>
<dbReference type="EMBL" id="MU001503">
    <property type="protein sequence ID" value="KAF2442760.1"/>
    <property type="molecule type" value="Genomic_DNA"/>
</dbReference>
<feature type="region of interest" description="Disordered" evidence="2">
    <location>
        <begin position="54"/>
        <end position="119"/>
    </location>
</feature>
<protein>
    <recommendedName>
        <fullName evidence="3">C2H2-type domain-containing protein</fullName>
    </recommendedName>
</protein>
<dbReference type="Proteomes" id="UP000799764">
    <property type="component" value="Unassembled WGS sequence"/>
</dbReference>
<evidence type="ECO:0000313" key="4">
    <source>
        <dbReference type="EMBL" id="KAF2442760.1"/>
    </source>
</evidence>
<evidence type="ECO:0000313" key="5">
    <source>
        <dbReference type="Proteomes" id="UP000799764"/>
    </source>
</evidence>
<organism evidence="4 5">
    <name type="scientific">Karstenula rhodostoma CBS 690.94</name>
    <dbReference type="NCBI Taxonomy" id="1392251"/>
    <lineage>
        <taxon>Eukaryota</taxon>
        <taxon>Fungi</taxon>
        <taxon>Dikarya</taxon>
        <taxon>Ascomycota</taxon>
        <taxon>Pezizomycotina</taxon>
        <taxon>Dothideomycetes</taxon>
        <taxon>Pleosporomycetidae</taxon>
        <taxon>Pleosporales</taxon>
        <taxon>Massarineae</taxon>
        <taxon>Didymosphaeriaceae</taxon>
        <taxon>Karstenula</taxon>
    </lineage>
</organism>
<keyword evidence="1" id="KW-0479">Metal-binding</keyword>
<evidence type="ECO:0000256" key="2">
    <source>
        <dbReference type="SAM" id="MobiDB-lite"/>
    </source>
</evidence>